<dbReference type="Gene3D" id="3.40.190.10">
    <property type="entry name" value="Periplasmic binding protein-like II"/>
    <property type="match status" value="2"/>
</dbReference>
<dbReference type="SUPFAM" id="SSF53850">
    <property type="entry name" value="Periplasmic binding protein-like II"/>
    <property type="match status" value="2"/>
</dbReference>
<evidence type="ECO:0000313" key="3">
    <source>
        <dbReference type="EMBL" id="RXR28022.1"/>
    </source>
</evidence>
<accession>A0A4Q1L219</accession>
<dbReference type="EMBL" id="SDJQ01000006">
    <property type="protein sequence ID" value="RXR35969.1"/>
    <property type="molecule type" value="Genomic_DNA"/>
</dbReference>
<feature type="domain" description="ABC-type glycine betaine transport system substrate-binding" evidence="2">
    <location>
        <begin position="139"/>
        <end position="335"/>
    </location>
</feature>
<organism evidence="4 5">
    <name type="scientific">Oerskovia turbata</name>
    <dbReference type="NCBI Taxonomy" id="1713"/>
    <lineage>
        <taxon>Bacteria</taxon>
        <taxon>Bacillati</taxon>
        <taxon>Actinomycetota</taxon>
        <taxon>Actinomycetes</taxon>
        <taxon>Micrococcales</taxon>
        <taxon>Cellulomonadaceae</taxon>
        <taxon>Oerskovia</taxon>
    </lineage>
</organism>
<comment type="caution">
    <text evidence="4">The sequence shown here is derived from an EMBL/GenBank/DDBJ whole genome shotgun (WGS) entry which is preliminary data.</text>
</comment>
<keyword evidence="1" id="KW-0732">Signal</keyword>
<evidence type="ECO:0000313" key="6">
    <source>
        <dbReference type="Proteomes" id="UP000290517"/>
    </source>
</evidence>
<gene>
    <name evidence="3" type="ORF">EQW73_01605</name>
    <name evidence="4" type="ORF">EQW78_04150</name>
</gene>
<feature type="chain" id="PRO_5039538134" evidence="1">
    <location>
        <begin position="26"/>
        <end position="336"/>
    </location>
</feature>
<evidence type="ECO:0000259" key="2">
    <source>
        <dbReference type="Pfam" id="PF04069"/>
    </source>
</evidence>
<dbReference type="GO" id="GO:0022857">
    <property type="term" value="F:transmembrane transporter activity"/>
    <property type="evidence" value="ECO:0007669"/>
    <property type="project" value="InterPro"/>
</dbReference>
<sequence length="336" mass="34119">MSRRSTTFRSLTASALLVVALAACGEAGSSGTEASGGSTSTASGTVCEPVAGDALVVLEDDENLQTVDNIIPAANAAAVADQPAVLELLDTVSAALDTDKLIALNKAVDVDRQTSSQAAAKFVEDEGLAATSTPGTGTSLVVGAANFSESTTLAEIYAAVLRSGGYDVTVQTVDARETYLPALVSGQLSVFPEYVGTLTEFLNKELNGADAEPLASGDLDSTVTALRDLGTQKGLTFGEPSAAQDQNAFAVTTAFAEEHDVTTLSDLAEACPGGVTLGAGPECPERAFCQPGLEETYGLNITNFVNLDVGGPLTKSALLQGEIALGLVFSSDGQLG</sequence>
<evidence type="ECO:0000256" key="1">
    <source>
        <dbReference type="SAM" id="SignalP"/>
    </source>
</evidence>
<evidence type="ECO:0000313" key="5">
    <source>
        <dbReference type="Proteomes" id="UP000289805"/>
    </source>
</evidence>
<feature type="signal peptide" evidence="1">
    <location>
        <begin position="1"/>
        <end position="25"/>
    </location>
</feature>
<dbReference type="Pfam" id="PF04069">
    <property type="entry name" value="OpuAC"/>
    <property type="match status" value="2"/>
</dbReference>
<protein>
    <submittedName>
        <fullName evidence="4">Glycine/betaine ABC transporter substrate-binding protein</fullName>
    </submittedName>
</protein>
<reference evidence="5 6" key="1">
    <citation type="submission" date="2019-01" db="EMBL/GenBank/DDBJ databases">
        <title>Oerskovia turbata Genome sequencing and assembly.</title>
        <authorList>
            <person name="Dou T."/>
        </authorList>
    </citation>
    <scope>NUCLEOTIDE SEQUENCE [LARGE SCALE GENOMIC DNA]</scope>
    <source>
        <strain evidence="4 5">JCM12123</strain>
        <strain evidence="3 6">JCM3160</strain>
    </source>
</reference>
<dbReference type="PROSITE" id="PS51257">
    <property type="entry name" value="PROKAR_LIPOPROTEIN"/>
    <property type="match status" value="1"/>
</dbReference>
<dbReference type="Proteomes" id="UP000290517">
    <property type="component" value="Unassembled WGS sequence"/>
</dbReference>
<dbReference type="Proteomes" id="UP000289805">
    <property type="component" value="Unassembled WGS sequence"/>
</dbReference>
<dbReference type="Gene3D" id="3.40.190.120">
    <property type="entry name" value="Osmoprotection protein (prox), domain 2"/>
    <property type="match status" value="2"/>
</dbReference>
<dbReference type="AlphaFoldDB" id="A0A4Q1L219"/>
<dbReference type="RefSeq" id="WP_030150881.1">
    <property type="nucleotide sequence ID" value="NZ_JOFV01000005.1"/>
</dbReference>
<dbReference type="EMBL" id="SDJR01000001">
    <property type="protein sequence ID" value="RXR28022.1"/>
    <property type="molecule type" value="Genomic_DNA"/>
</dbReference>
<name>A0A4Q1L219_9CELL</name>
<feature type="domain" description="ABC-type glycine betaine transport system substrate-binding" evidence="2">
    <location>
        <begin position="55"/>
        <end position="124"/>
    </location>
</feature>
<dbReference type="GO" id="GO:0043190">
    <property type="term" value="C:ATP-binding cassette (ABC) transporter complex"/>
    <property type="evidence" value="ECO:0007669"/>
    <property type="project" value="InterPro"/>
</dbReference>
<proteinExistence type="predicted"/>
<dbReference type="InterPro" id="IPR007210">
    <property type="entry name" value="ABC_Gly_betaine_transp_sub-bd"/>
</dbReference>
<keyword evidence="6" id="KW-1185">Reference proteome</keyword>
<dbReference type="OrthoDB" id="9781705at2"/>
<dbReference type="STRING" id="1713.GCA_000718325_01339"/>
<evidence type="ECO:0000313" key="4">
    <source>
        <dbReference type="EMBL" id="RXR35969.1"/>
    </source>
</evidence>